<dbReference type="Proteomes" id="UP001519288">
    <property type="component" value="Unassembled WGS sequence"/>
</dbReference>
<dbReference type="PANTHER" id="PTHR43798">
    <property type="entry name" value="MONOACYLGLYCEROL LIPASE"/>
    <property type="match status" value="1"/>
</dbReference>
<name>A0ABS4JLB0_9BACL</name>
<reference evidence="2 3" key="1">
    <citation type="submission" date="2021-03" db="EMBL/GenBank/DDBJ databases">
        <title>Genomic Encyclopedia of Type Strains, Phase IV (KMG-IV): sequencing the most valuable type-strain genomes for metagenomic binning, comparative biology and taxonomic classification.</title>
        <authorList>
            <person name="Goeker M."/>
        </authorList>
    </citation>
    <scope>NUCLEOTIDE SEQUENCE [LARGE SCALE GENOMIC DNA]</scope>
    <source>
        <strain evidence="2 3">DSM 26806</strain>
    </source>
</reference>
<dbReference type="Pfam" id="PF00561">
    <property type="entry name" value="Abhydrolase_1"/>
    <property type="match status" value="1"/>
</dbReference>
<comment type="caution">
    <text evidence="2">The sequence shown here is derived from an EMBL/GenBank/DDBJ whole genome shotgun (WGS) entry which is preliminary data.</text>
</comment>
<organism evidence="2 3">
    <name type="scientific">Paenibacillus shirakamiensis</name>
    <dbReference type="NCBI Taxonomy" id="1265935"/>
    <lineage>
        <taxon>Bacteria</taxon>
        <taxon>Bacillati</taxon>
        <taxon>Bacillota</taxon>
        <taxon>Bacilli</taxon>
        <taxon>Bacillales</taxon>
        <taxon>Paenibacillaceae</taxon>
        <taxon>Paenibacillus</taxon>
    </lineage>
</organism>
<gene>
    <name evidence="2" type="ORF">J2Z69_003546</name>
</gene>
<dbReference type="InterPro" id="IPR050266">
    <property type="entry name" value="AB_hydrolase_sf"/>
</dbReference>
<dbReference type="InterPro" id="IPR000073">
    <property type="entry name" value="AB_hydrolase_1"/>
</dbReference>
<evidence type="ECO:0000313" key="2">
    <source>
        <dbReference type="EMBL" id="MBP2002473.1"/>
    </source>
</evidence>
<dbReference type="RefSeq" id="WP_209865575.1">
    <property type="nucleotide sequence ID" value="NZ_JAGGLD010000008.1"/>
</dbReference>
<sequence length="266" mass="28616">MEKATVNGSTIAYDDRGEGEVVVLVHGFCGSSSYFDKIVPLLSKQYRVITPDLRGHGSSDAPLGAYTIEQLADDVTGLMESIGVEKYTLLGHSLGGYVTLSVAQRYASSLNGFGLLHSTAYPDSEEAKEKRLKAVSTIQSEGITTFIENLVPALFAPDHVEQLTEDVIRVKEIGYKTPPQGASGAAMAMRERPDRRDVLSSSTLPILLVAGEKDGVIPAEKTFTTEGPKVTQETIAGVGHMSMYEAPEQLANIILEFLGKIHSTQA</sequence>
<proteinExistence type="predicted"/>
<dbReference type="SUPFAM" id="SSF53474">
    <property type="entry name" value="alpha/beta-Hydrolases"/>
    <property type="match status" value="1"/>
</dbReference>
<keyword evidence="3" id="KW-1185">Reference proteome</keyword>
<dbReference type="InterPro" id="IPR000639">
    <property type="entry name" value="Epox_hydrolase-like"/>
</dbReference>
<dbReference type="InterPro" id="IPR029058">
    <property type="entry name" value="AB_hydrolase_fold"/>
</dbReference>
<dbReference type="Gene3D" id="3.40.50.1820">
    <property type="entry name" value="alpha/beta hydrolase"/>
    <property type="match status" value="1"/>
</dbReference>
<protein>
    <submittedName>
        <fullName evidence="2">Pimeloyl-ACP methyl ester carboxylesterase</fullName>
    </submittedName>
</protein>
<accession>A0ABS4JLB0</accession>
<evidence type="ECO:0000313" key="3">
    <source>
        <dbReference type="Proteomes" id="UP001519288"/>
    </source>
</evidence>
<dbReference type="PANTHER" id="PTHR43798:SF5">
    <property type="entry name" value="MONOACYLGLYCEROL LIPASE ABHD6"/>
    <property type="match status" value="1"/>
</dbReference>
<dbReference type="PRINTS" id="PR00111">
    <property type="entry name" value="ABHYDROLASE"/>
</dbReference>
<dbReference type="PRINTS" id="PR00412">
    <property type="entry name" value="EPOXHYDRLASE"/>
</dbReference>
<feature type="domain" description="AB hydrolase-1" evidence="1">
    <location>
        <begin position="21"/>
        <end position="247"/>
    </location>
</feature>
<evidence type="ECO:0000259" key="1">
    <source>
        <dbReference type="Pfam" id="PF00561"/>
    </source>
</evidence>
<dbReference type="EMBL" id="JAGGLD010000008">
    <property type="protein sequence ID" value="MBP2002473.1"/>
    <property type="molecule type" value="Genomic_DNA"/>
</dbReference>